<dbReference type="RefSeq" id="WP_073089009.1">
    <property type="nucleotide sequence ID" value="NZ_FQWY01000003.1"/>
</dbReference>
<dbReference type="STRING" id="1123382.SAMN02745221_00173"/>
<keyword evidence="2" id="KW-1185">Reference proteome</keyword>
<sequence>MKKYISVFIIGTLILFLPLSAWGANLAVVANIERPDVLELGPSMLSFEDVHPGIPTEPKAFNTICYGNNQYMLTISGTNLSGPATLSASVVQYREAGMSNWFVNSTAPQNLLTSPAMATPEGDVKEFEIRLVVPPSALNGTYVGQIIITMVPQ</sequence>
<dbReference type="EMBL" id="FQWY01000003">
    <property type="protein sequence ID" value="SHG42460.1"/>
    <property type="molecule type" value="Genomic_DNA"/>
</dbReference>
<dbReference type="Proteomes" id="UP000242329">
    <property type="component" value="Unassembled WGS sequence"/>
</dbReference>
<protein>
    <recommendedName>
        <fullName evidence="3">Spore Coat Protein U domain-containing protein</fullName>
    </recommendedName>
</protein>
<accession>A0A1M5JQ95</accession>
<evidence type="ECO:0000313" key="2">
    <source>
        <dbReference type="Proteomes" id="UP000242329"/>
    </source>
</evidence>
<evidence type="ECO:0000313" key="1">
    <source>
        <dbReference type="EMBL" id="SHG42460.1"/>
    </source>
</evidence>
<gene>
    <name evidence="1" type="ORF">SAMN02745221_00173</name>
</gene>
<reference evidence="2" key="1">
    <citation type="submission" date="2016-11" db="EMBL/GenBank/DDBJ databases">
        <authorList>
            <person name="Varghese N."/>
            <person name="Submissions S."/>
        </authorList>
    </citation>
    <scope>NUCLEOTIDE SEQUENCE [LARGE SCALE GENOMIC DNA]</scope>
    <source>
        <strain evidence="2">DSM 11003</strain>
    </source>
</reference>
<dbReference type="AlphaFoldDB" id="A0A1M5JQ95"/>
<name>A0A1M5JQ95_9FIRM</name>
<evidence type="ECO:0008006" key="3">
    <source>
        <dbReference type="Google" id="ProtNLM"/>
    </source>
</evidence>
<proteinExistence type="predicted"/>
<organism evidence="1 2">
    <name type="scientific">Thermosyntropha lipolytica DSM 11003</name>
    <dbReference type="NCBI Taxonomy" id="1123382"/>
    <lineage>
        <taxon>Bacteria</taxon>
        <taxon>Bacillati</taxon>
        <taxon>Bacillota</taxon>
        <taxon>Clostridia</taxon>
        <taxon>Eubacteriales</taxon>
        <taxon>Syntrophomonadaceae</taxon>
        <taxon>Thermosyntropha</taxon>
    </lineage>
</organism>